<reference evidence="1 3" key="1">
    <citation type="journal article" date="2020" name="Stud. Mycol.">
        <title>101 Dothideomycetes genomes: a test case for predicting lifestyles and emergence of pathogens.</title>
        <authorList>
            <person name="Haridas S."/>
            <person name="Albert R."/>
            <person name="Binder M."/>
            <person name="Bloem J."/>
            <person name="Labutti K."/>
            <person name="Salamov A."/>
            <person name="Andreopoulos B."/>
            <person name="Baker S."/>
            <person name="Barry K."/>
            <person name="Bills G."/>
            <person name="Bluhm B."/>
            <person name="Cannon C."/>
            <person name="Castanera R."/>
            <person name="Culley D."/>
            <person name="Daum C."/>
            <person name="Ezra D."/>
            <person name="Gonzalez J."/>
            <person name="Henrissat B."/>
            <person name="Kuo A."/>
            <person name="Liang C."/>
            <person name="Lipzen A."/>
            <person name="Lutzoni F."/>
            <person name="Magnuson J."/>
            <person name="Mondo S."/>
            <person name="Nolan M."/>
            <person name="Ohm R."/>
            <person name="Pangilinan J."/>
            <person name="Park H.-J."/>
            <person name="Ramirez L."/>
            <person name="Alfaro M."/>
            <person name="Sun H."/>
            <person name="Tritt A."/>
            <person name="Yoshinaga Y."/>
            <person name="Zwiers L.-H."/>
            <person name="Turgeon B."/>
            <person name="Goodwin S."/>
            <person name="Spatafora J."/>
            <person name="Crous P."/>
            <person name="Grigoriev I."/>
        </authorList>
    </citation>
    <scope>NUCLEOTIDE SEQUENCE</scope>
    <source>
        <strain evidence="1 3">CBS 304.34</strain>
    </source>
</reference>
<keyword evidence="2" id="KW-1185">Reference proteome</keyword>
<protein>
    <submittedName>
        <fullName evidence="1 3">Uncharacterized protein</fullName>
    </submittedName>
</protein>
<proteinExistence type="predicted"/>
<reference evidence="3" key="2">
    <citation type="submission" date="2020-04" db="EMBL/GenBank/DDBJ databases">
        <authorList>
            <consortium name="NCBI Genome Project"/>
        </authorList>
    </citation>
    <scope>NUCLEOTIDE SEQUENCE</scope>
    <source>
        <strain evidence="3">CBS 304.34</strain>
    </source>
</reference>
<dbReference type="AlphaFoldDB" id="A0A6A6Z6I7"/>
<gene>
    <name evidence="1 3" type="ORF">BDZ99DRAFT_515017</name>
</gene>
<reference evidence="3" key="3">
    <citation type="submission" date="2025-04" db="UniProtKB">
        <authorList>
            <consortium name="RefSeq"/>
        </authorList>
    </citation>
    <scope>IDENTIFICATION</scope>
    <source>
        <strain evidence="3">CBS 304.34</strain>
    </source>
</reference>
<sequence>MPYNGRTVDSGSPDDAEIQPAAAARGAVLRQASALDATGGLGGRNVGVGRLASGWDLLRLTGRITAMLRRQEGVLRQCTTNETPGWPADKTLLASRYRKRQRGGPLGPQIQQPSRLGSALMTTNLDIERAHEHTNPEHRIHRRITVRPRLASSRLSICPIYVLEMLASKAPRPAASAAHPADGWQFPHESSIVACRILVRT</sequence>
<dbReference type="EMBL" id="MU003693">
    <property type="protein sequence ID" value="KAF2816428.1"/>
    <property type="molecule type" value="Genomic_DNA"/>
</dbReference>
<dbReference type="Proteomes" id="UP000504636">
    <property type="component" value="Unplaced"/>
</dbReference>
<accession>A0A6A6Z6I7</accession>
<name>A0A6A6Z6I7_9PEZI</name>
<dbReference type="GeneID" id="54465826"/>
<evidence type="ECO:0000313" key="2">
    <source>
        <dbReference type="Proteomes" id="UP000504636"/>
    </source>
</evidence>
<dbReference type="RefSeq" id="XP_033583392.1">
    <property type="nucleotide sequence ID" value="XM_033724933.1"/>
</dbReference>
<evidence type="ECO:0000313" key="1">
    <source>
        <dbReference type="EMBL" id="KAF2816428.1"/>
    </source>
</evidence>
<organism evidence="1">
    <name type="scientific">Mytilinidion resinicola</name>
    <dbReference type="NCBI Taxonomy" id="574789"/>
    <lineage>
        <taxon>Eukaryota</taxon>
        <taxon>Fungi</taxon>
        <taxon>Dikarya</taxon>
        <taxon>Ascomycota</taxon>
        <taxon>Pezizomycotina</taxon>
        <taxon>Dothideomycetes</taxon>
        <taxon>Pleosporomycetidae</taxon>
        <taxon>Mytilinidiales</taxon>
        <taxon>Mytilinidiaceae</taxon>
        <taxon>Mytilinidion</taxon>
    </lineage>
</organism>
<evidence type="ECO:0000313" key="3">
    <source>
        <dbReference type="RefSeq" id="XP_033583392.1"/>
    </source>
</evidence>